<feature type="compositionally biased region" description="Basic residues" evidence="1">
    <location>
        <begin position="17"/>
        <end position="43"/>
    </location>
</feature>
<feature type="non-terminal residue" evidence="2">
    <location>
        <position position="1"/>
    </location>
</feature>
<organism evidence="2 3">
    <name type="scientific">Arthrobacter agilis</name>
    <dbReference type="NCBI Taxonomy" id="37921"/>
    <lineage>
        <taxon>Bacteria</taxon>
        <taxon>Bacillati</taxon>
        <taxon>Actinomycetota</taxon>
        <taxon>Actinomycetes</taxon>
        <taxon>Micrococcales</taxon>
        <taxon>Micrococcaceae</taxon>
        <taxon>Arthrobacter</taxon>
    </lineage>
</organism>
<reference evidence="2 3" key="1">
    <citation type="submission" date="2017-11" db="EMBL/GenBank/DDBJ databases">
        <title>Draft genome of Arthrobacter agilis strain UMCV2, a plant growth-promoting rhizobacterium and biocontrol capacity of phytopathogenic fungi.</title>
        <authorList>
            <person name="Martinez-Camara R."/>
            <person name="Santoyo G."/>
            <person name="Moreno-Hagelsieb G."/>
            <person name="Valencia-Cantero E."/>
        </authorList>
    </citation>
    <scope>NUCLEOTIDE SEQUENCE [LARGE SCALE GENOMIC DNA]</scope>
    <source>
        <strain evidence="2 3">UMCV2</strain>
    </source>
</reference>
<proteinExistence type="predicted"/>
<feature type="compositionally biased region" description="Low complexity" evidence="1">
    <location>
        <begin position="44"/>
        <end position="55"/>
    </location>
</feature>
<dbReference type="Proteomes" id="UP000239187">
    <property type="component" value="Chromosome"/>
</dbReference>
<accession>A0A2L0UEG2</accession>
<feature type="region of interest" description="Disordered" evidence="1">
    <location>
        <begin position="1"/>
        <end position="81"/>
    </location>
</feature>
<evidence type="ECO:0000313" key="2">
    <source>
        <dbReference type="EMBL" id="AUZ87628.1"/>
    </source>
</evidence>
<dbReference type="EMBL" id="CP024915">
    <property type="protein sequence ID" value="AUZ87628.1"/>
    <property type="molecule type" value="Genomic_DNA"/>
</dbReference>
<feature type="compositionally biased region" description="Basic residues" evidence="1">
    <location>
        <begin position="1"/>
        <end position="10"/>
    </location>
</feature>
<evidence type="ECO:0000313" key="3">
    <source>
        <dbReference type="Proteomes" id="UP000239187"/>
    </source>
</evidence>
<protein>
    <submittedName>
        <fullName evidence="2">Uncharacterized protein</fullName>
    </submittedName>
</protein>
<name>A0A2L0UEG2_9MICC</name>
<dbReference type="AlphaFoldDB" id="A0A2L0UEG2"/>
<evidence type="ECO:0000256" key="1">
    <source>
        <dbReference type="SAM" id="MobiDB-lite"/>
    </source>
</evidence>
<sequence length="81" mass="8755">VERGGGRVRPRVGGTGRSKRRRGRRARGRRWAGGRRGRRRRATGARWSASSGRSAPGVGSAHSGEDCDQQVEQHPPGRIGS</sequence>
<gene>
    <name evidence="2" type="ORF">CVO76_08280</name>
</gene>